<comment type="caution">
    <text evidence="2">The sequence shown here is derived from an EMBL/GenBank/DDBJ whole genome shotgun (WGS) entry which is preliminary data.</text>
</comment>
<keyword evidence="3" id="KW-1185">Reference proteome</keyword>
<feature type="compositionally biased region" description="Low complexity" evidence="1">
    <location>
        <begin position="22"/>
        <end position="36"/>
    </location>
</feature>
<dbReference type="AlphaFoldDB" id="A0A833V6S9"/>
<evidence type="ECO:0000256" key="1">
    <source>
        <dbReference type="SAM" id="MobiDB-lite"/>
    </source>
</evidence>
<feature type="region of interest" description="Disordered" evidence="1">
    <location>
        <begin position="1"/>
        <end position="163"/>
    </location>
</feature>
<dbReference type="OrthoDB" id="686628at2759"/>
<feature type="compositionally biased region" description="Basic residues" evidence="1">
    <location>
        <begin position="1"/>
        <end position="10"/>
    </location>
</feature>
<proteinExistence type="predicted"/>
<accession>A0A833V6S9</accession>
<evidence type="ECO:0000313" key="2">
    <source>
        <dbReference type="EMBL" id="KAF3326667.1"/>
    </source>
</evidence>
<gene>
    <name evidence="2" type="ORF">FCM35_KLT08297</name>
</gene>
<organism evidence="2 3">
    <name type="scientific">Carex littledalei</name>
    <dbReference type="NCBI Taxonomy" id="544730"/>
    <lineage>
        <taxon>Eukaryota</taxon>
        <taxon>Viridiplantae</taxon>
        <taxon>Streptophyta</taxon>
        <taxon>Embryophyta</taxon>
        <taxon>Tracheophyta</taxon>
        <taxon>Spermatophyta</taxon>
        <taxon>Magnoliopsida</taxon>
        <taxon>Liliopsida</taxon>
        <taxon>Poales</taxon>
        <taxon>Cyperaceae</taxon>
        <taxon>Cyperoideae</taxon>
        <taxon>Cariceae</taxon>
        <taxon>Carex</taxon>
        <taxon>Carex subgen. Euthyceras</taxon>
    </lineage>
</organism>
<dbReference type="EMBL" id="SWLB01000018">
    <property type="protein sequence ID" value="KAF3326667.1"/>
    <property type="molecule type" value="Genomic_DNA"/>
</dbReference>
<feature type="compositionally biased region" description="Acidic residues" evidence="1">
    <location>
        <begin position="142"/>
        <end position="159"/>
    </location>
</feature>
<feature type="compositionally biased region" description="Basic and acidic residues" evidence="1">
    <location>
        <begin position="130"/>
        <end position="141"/>
    </location>
</feature>
<evidence type="ECO:0000313" key="3">
    <source>
        <dbReference type="Proteomes" id="UP000623129"/>
    </source>
</evidence>
<dbReference type="Proteomes" id="UP000623129">
    <property type="component" value="Unassembled WGS sequence"/>
</dbReference>
<reference evidence="2" key="1">
    <citation type="submission" date="2020-01" db="EMBL/GenBank/DDBJ databases">
        <title>Genome sequence of Kobresia littledalei, the first chromosome-level genome in the family Cyperaceae.</title>
        <authorList>
            <person name="Qu G."/>
        </authorList>
    </citation>
    <scope>NUCLEOTIDE SEQUENCE</scope>
    <source>
        <strain evidence="2">C.B.Clarke</strain>
        <tissue evidence="2">Leaf</tissue>
    </source>
</reference>
<name>A0A833V6S9_9POAL</name>
<feature type="compositionally biased region" description="Basic and acidic residues" evidence="1">
    <location>
        <begin position="60"/>
        <end position="91"/>
    </location>
</feature>
<feature type="compositionally biased region" description="Basic and acidic residues" evidence="1">
    <location>
        <begin position="11"/>
        <end position="21"/>
    </location>
</feature>
<protein>
    <submittedName>
        <fullName evidence="2">Uncharacterized protein</fullName>
    </submittedName>
</protein>
<sequence>MPNRKQKRKQKEKEKREKEKNNNTTNSSSSSTSSPSHLTNSNATSPSPPDPSSPKFNGNGRDEIIASEEEIAKRETEKENKKMEEEKHVEEREIEPDLEQVGPAVETEEEDKQITAKLGETSTESADLTSKGETEKEKEKEVEDEDAAGPAVEEDEEKEAEVSQVEIVEEIKESIAGPIGVVNTELVGPTCQGLEAVVEREVAELETGKVVEVTSPENPEEQAAEAHATSRDFPVTAAKRATWWDCCGLLDVFSGSSR</sequence>